<proteinExistence type="inferred from homology"/>
<evidence type="ECO:0000313" key="14">
    <source>
        <dbReference type="Proteomes" id="UP001138500"/>
    </source>
</evidence>
<keyword evidence="3" id="KW-0808">Transferase</keyword>
<sequence length="752" mass="82946">MADETPPRDRQMSLIPYNSETQAIVLRRGNAVVVYDQASNSLQVLDDDETEHLLDLTECPYCHRPYRDEYDGASRGDSFDRSNSDGERGRSGHGWHSEPQGTEFVDPDYFNMLAASQRPTPDGSRSTTPGARRLVPAALRSGRSRDVSGAISPDSQEAEFVGSASAATAPEAISSSAFSPGFFKQFFVEQGLLGKGGNGVVLLVEHIMDRVSLGQFACKRIPVGNNHSWLEKVLIEVKLLQKIPHKSLVQYHWVWLEDYQPNRFGPSIPCLWILQEYCNGGDLHSYVLGPKEEPTTTEKLKQRLRRRSKGEAEVPKDLRGPSRLTFDEIFSFFRDITSGLHHLHGKGYIHRDLKPSNCLLQRDGNKTRVLISDFGEVQAAGAKRGSTGATGTISYCAPEVLRRETPDGTFGNFSTKSDVFSLGMIVYFMCFGRLPYSNAEDINEETEDLDELRAEITQWPGFNDETRARSDLPEKLYRFLKRLLSVDPAERPSTGDILESIRGGGNVADLHSSGISVEEQRVSSLDSPIHRPSQHGRRRSGIVSISRPGLSSASCNPTDQISRLARSRSPIKNRLRSASRRMPTTSPGGDKDRTSPSHSRALSPDPYDSALSLRTPRKVDLPAPSASVTSERQQSPRLMLPPPPARPIVRRVARMMHDPATVSALRATLFVLKILILTRPCAPYAPNAWLLYPLLGLAALDLGILNWDSRRSLVLLAVHVAVVVGARRLGIHCEASGGSAGAVVWEGEGSMI</sequence>
<feature type="compositionally biased region" description="Basic and acidic residues" evidence="11">
    <location>
        <begin position="67"/>
        <end position="90"/>
    </location>
</feature>
<name>A0A9W7SKN6_9PEZI</name>
<evidence type="ECO:0000259" key="12">
    <source>
        <dbReference type="PROSITE" id="PS50011"/>
    </source>
</evidence>
<dbReference type="InterPro" id="IPR011009">
    <property type="entry name" value="Kinase-like_dom_sf"/>
</dbReference>
<dbReference type="PANTHER" id="PTHR11042:SF138">
    <property type="entry name" value="SERINE_THREONINE-PROTEIN KINASE IKS1-RELATED"/>
    <property type="match status" value="1"/>
</dbReference>
<comment type="catalytic activity">
    <reaction evidence="9">
        <text>L-seryl-[protein] + ATP = O-phospho-L-seryl-[protein] + ADP + H(+)</text>
        <dbReference type="Rhea" id="RHEA:17989"/>
        <dbReference type="Rhea" id="RHEA-COMP:9863"/>
        <dbReference type="Rhea" id="RHEA-COMP:11604"/>
        <dbReference type="ChEBI" id="CHEBI:15378"/>
        <dbReference type="ChEBI" id="CHEBI:29999"/>
        <dbReference type="ChEBI" id="CHEBI:30616"/>
        <dbReference type="ChEBI" id="CHEBI:83421"/>
        <dbReference type="ChEBI" id="CHEBI:456216"/>
        <dbReference type="EC" id="2.7.11.1"/>
    </reaction>
</comment>
<evidence type="ECO:0000256" key="1">
    <source>
        <dbReference type="ARBA" id="ARBA00012513"/>
    </source>
</evidence>
<protein>
    <recommendedName>
        <fullName evidence="1">non-specific serine/threonine protein kinase</fullName>
        <ecNumber evidence="1">2.7.11.1</ecNumber>
    </recommendedName>
</protein>
<dbReference type="InterPro" id="IPR050339">
    <property type="entry name" value="CC_SR_Kinase"/>
</dbReference>
<dbReference type="InterPro" id="IPR008271">
    <property type="entry name" value="Ser/Thr_kinase_AS"/>
</dbReference>
<dbReference type="AlphaFoldDB" id="A0A9W7SKN6"/>
<feature type="compositionally biased region" description="Polar residues" evidence="11">
    <location>
        <begin position="549"/>
        <end position="561"/>
    </location>
</feature>
<evidence type="ECO:0000256" key="10">
    <source>
        <dbReference type="PROSITE-ProRule" id="PRU10141"/>
    </source>
</evidence>
<organism evidence="13 14">
    <name type="scientific">Teratosphaeria destructans</name>
    <dbReference type="NCBI Taxonomy" id="418781"/>
    <lineage>
        <taxon>Eukaryota</taxon>
        <taxon>Fungi</taxon>
        <taxon>Dikarya</taxon>
        <taxon>Ascomycota</taxon>
        <taxon>Pezizomycotina</taxon>
        <taxon>Dothideomycetes</taxon>
        <taxon>Dothideomycetidae</taxon>
        <taxon>Mycosphaerellales</taxon>
        <taxon>Teratosphaeriaceae</taxon>
        <taxon>Teratosphaeria</taxon>
    </lineage>
</organism>
<dbReference type="GO" id="GO:0004674">
    <property type="term" value="F:protein serine/threonine kinase activity"/>
    <property type="evidence" value="ECO:0007669"/>
    <property type="project" value="UniProtKB-KW"/>
</dbReference>
<evidence type="ECO:0000256" key="9">
    <source>
        <dbReference type="ARBA" id="ARBA00048679"/>
    </source>
</evidence>
<dbReference type="CDD" id="cd00180">
    <property type="entry name" value="PKc"/>
    <property type="match status" value="1"/>
</dbReference>
<evidence type="ECO:0000256" key="3">
    <source>
        <dbReference type="ARBA" id="ARBA00022679"/>
    </source>
</evidence>
<dbReference type="SMART" id="SM00220">
    <property type="entry name" value="S_TKc"/>
    <property type="match status" value="1"/>
</dbReference>
<feature type="region of interest" description="Disordered" evidence="11">
    <location>
        <begin position="294"/>
        <end position="316"/>
    </location>
</feature>
<reference evidence="13 14" key="2">
    <citation type="journal article" date="2021" name="Curr. Genet.">
        <title>Genetic response to nitrogen starvation in the aggressive Eucalyptus foliar pathogen Teratosphaeria destructans.</title>
        <authorList>
            <person name="Havenga M."/>
            <person name="Wingfield B.D."/>
            <person name="Wingfield M.J."/>
            <person name="Dreyer L.L."/>
            <person name="Roets F."/>
            <person name="Aylward J."/>
        </authorList>
    </citation>
    <scope>NUCLEOTIDE SEQUENCE [LARGE SCALE GENOMIC DNA]</scope>
    <source>
        <strain evidence="13">CMW44962</strain>
    </source>
</reference>
<gene>
    <name evidence="13" type="ORF">Tdes44962_MAKER05121</name>
</gene>
<comment type="catalytic activity">
    <reaction evidence="8">
        <text>L-threonyl-[protein] + ATP = O-phospho-L-threonyl-[protein] + ADP + H(+)</text>
        <dbReference type="Rhea" id="RHEA:46608"/>
        <dbReference type="Rhea" id="RHEA-COMP:11060"/>
        <dbReference type="Rhea" id="RHEA-COMP:11605"/>
        <dbReference type="ChEBI" id="CHEBI:15378"/>
        <dbReference type="ChEBI" id="CHEBI:30013"/>
        <dbReference type="ChEBI" id="CHEBI:30616"/>
        <dbReference type="ChEBI" id="CHEBI:61977"/>
        <dbReference type="ChEBI" id="CHEBI:456216"/>
        <dbReference type="EC" id="2.7.11.1"/>
    </reaction>
</comment>
<dbReference type="Proteomes" id="UP001138500">
    <property type="component" value="Unassembled WGS sequence"/>
</dbReference>
<keyword evidence="4 10" id="KW-0547">Nucleotide-binding</keyword>
<dbReference type="FunFam" id="1.10.510.10:FF:000699">
    <property type="entry name" value="Probable serine/threonine-protein kinase iksA"/>
    <property type="match status" value="1"/>
</dbReference>
<comment type="similarity">
    <text evidence="7">Belongs to the protein kinase superfamily. Ser/Thr protein kinase family. GCN2 subfamily.</text>
</comment>
<dbReference type="SUPFAM" id="SSF56112">
    <property type="entry name" value="Protein kinase-like (PK-like)"/>
    <property type="match status" value="1"/>
</dbReference>
<keyword evidence="14" id="KW-1185">Reference proteome</keyword>
<dbReference type="Pfam" id="PF00069">
    <property type="entry name" value="Pkinase"/>
    <property type="match status" value="1"/>
</dbReference>
<evidence type="ECO:0000256" key="11">
    <source>
        <dbReference type="SAM" id="MobiDB-lite"/>
    </source>
</evidence>
<dbReference type="EC" id="2.7.11.1" evidence="1"/>
<feature type="region of interest" description="Disordered" evidence="11">
    <location>
        <begin position="114"/>
        <end position="155"/>
    </location>
</feature>
<dbReference type="Gene3D" id="1.10.510.10">
    <property type="entry name" value="Transferase(Phosphotransferase) domain 1"/>
    <property type="match status" value="1"/>
</dbReference>
<dbReference type="InterPro" id="IPR000719">
    <property type="entry name" value="Prot_kinase_dom"/>
</dbReference>
<dbReference type="GO" id="GO:0005737">
    <property type="term" value="C:cytoplasm"/>
    <property type="evidence" value="ECO:0007669"/>
    <property type="project" value="TreeGrafter"/>
</dbReference>
<feature type="binding site" evidence="10">
    <location>
        <position position="219"/>
    </location>
    <ligand>
        <name>ATP</name>
        <dbReference type="ChEBI" id="CHEBI:30616"/>
    </ligand>
</feature>
<dbReference type="PANTHER" id="PTHR11042">
    <property type="entry name" value="EUKARYOTIC TRANSLATION INITIATION FACTOR 2-ALPHA KINASE EIF2-ALPHA KINASE -RELATED"/>
    <property type="match status" value="1"/>
</dbReference>
<keyword evidence="6 10" id="KW-0067">ATP-binding</keyword>
<dbReference type="InterPro" id="IPR017441">
    <property type="entry name" value="Protein_kinase_ATP_BS"/>
</dbReference>
<evidence type="ECO:0000313" key="13">
    <source>
        <dbReference type="EMBL" id="KAH9820427.1"/>
    </source>
</evidence>
<feature type="compositionally biased region" description="Polar residues" evidence="11">
    <location>
        <begin position="117"/>
        <end position="129"/>
    </location>
</feature>
<feature type="region of interest" description="Disordered" evidence="11">
    <location>
        <begin position="67"/>
        <end position="102"/>
    </location>
</feature>
<evidence type="ECO:0000256" key="2">
    <source>
        <dbReference type="ARBA" id="ARBA00022527"/>
    </source>
</evidence>
<dbReference type="Gene3D" id="3.30.200.20">
    <property type="entry name" value="Phosphorylase Kinase, domain 1"/>
    <property type="match status" value="1"/>
</dbReference>
<evidence type="ECO:0000256" key="7">
    <source>
        <dbReference type="ARBA" id="ARBA00037982"/>
    </source>
</evidence>
<evidence type="ECO:0000256" key="4">
    <source>
        <dbReference type="ARBA" id="ARBA00022741"/>
    </source>
</evidence>
<dbReference type="PROSITE" id="PS00108">
    <property type="entry name" value="PROTEIN_KINASE_ST"/>
    <property type="match status" value="1"/>
</dbReference>
<feature type="region of interest" description="Disordered" evidence="11">
    <location>
        <begin position="518"/>
        <end position="644"/>
    </location>
</feature>
<feature type="compositionally biased region" description="Basic residues" evidence="11">
    <location>
        <begin position="565"/>
        <end position="579"/>
    </location>
</feature>
<feature type="compositionally biased region" description="Polar residues" evidence="11">
    <location>
        <begin position="626"/>
        <end position="635"/>
    </location>
</feature>
<keyword evidence="2" id="KW-0723">Serine/threonine-protein kinase</keyword>
<dbReference type="OrthoDB" id="1405469at2759"/>
<reference evidence="13 14" key="1">
    <citation type="journal article" date="2018" name="IMA Fungus">
        <title>IMA Genome-F 10: Nine draft genome sequences of Claviceps purpurea s.lat., including C. arundinis, C. humidiphila, and C. cf. spartinae, pseudomolecules for the pitch canker pathogen Fusarium circinatum, draft genome of Davidsoniella eucalypti, Grosmannia galeiformis, Quambalaria eucalypti, and Teratosphaeria destructans.</title>
        <authorList>
            <person name="Wingfield B.D."/>
            <person name="Liu M."/>
            <person name="Nguyen H.D."/>
            <person name="Lane F.A."/>
            <person name="Morgan S.W."/>
            <person name="De Vos L."/>
            <person name="Wilken P.M."/>
            <person name="Duong T.A."/>
            <person name="Aylward J."/>
            <person name="Coetzee M.P."/>
            <person name="Dadej K."/>
            <person name="De Beer Z.W."/>
            <person name="Findlay W."/>
            <person name="Havenga M."/>
            <person name="Kolarik M."/>
            <person name="Menzies J.G."/>
            <person name="Naidoo K."/>
            <person name="Pochopski O."/>
            <person name="Shoukouhi P."/>
            <person name="Santana Q.C."/>
            <person name="Seifert K.A."/>
            <person name="Soal N."/>
            <person name="Steenkamp E.T."/>
            <person name="Tatham C.T."/>
            <person name="van der Nest M.A."/>
            <person name="Wingfield M.J."/>
        </authorList>
    </citation>
    <scope>NUCLEOTIDE SEQUENCE [LARGE SCALE GENOMIC DNA]</scope>
    <source>
        <strain evidence="13">CMW44962</strain>
    </source>
</reference>
<evidence type="ECO:0000256" key="8">
    <source>
        <dbReference type="ARBA" id="ARBA00047899"/>
    </source>
</evidence>
<evidence type="ECO:0000256" key="5">
    <source>
        <dbReference type="ARBA" id="ARBA00022777"/>
    </source>
</evidence>
<dbReference type="EMBL" id="RIBY02002300">
    <property type="protein sequence ID" value="KAH9820427.1"/>
    <property type="molecule type" value="Genomic_DNA"/>
</dbReference>
<dbReference type="PROSITE" id="PS50011">
    <property type="entry name" value="PROTEIN_KINASE_DOM"/>
    <property type="match status" value="1"/>
</dbReference>
<comment type="caution">
    <text evidence="13">The sequence shown here is derived from an EMBL/GenBank/DDBJ whole genome shotgun (WGS) entry which is preliminary data.</text>
</comment>
<dbReference type="GO" id="GO:0005634">
    <property type="term" value="C:nucleus"/>
    <property type="evidence" value="ECO:0007669"/>
    <property type="project" value="TreeGrafter"/>
</dbReference>
<keyword evidence="5 13" id="KW-0418">Kinase</keyword>
<dbReference type="FunFam" id="3.30.200.20:FF:000306">
    <property type="entry name" value="IKS protein kinase"/>
    <property type="match status" value="1"/>
</dbReference>
<accession>A0A9W7SKN6</accession>
<feature type="domain" description="Protein kinase" evidence="12">
    <location>
        <begin position="187"/>
        <end position="514"/>
    </location>
</feature>
<dbReference type="PROSITE" id="PS00107">
    <property type="entry name" value="PROTEIN_KINASE_ATP"/>
    <property type="match status" value="1"/>
</dbReference>
<evidence type="ECO:0000256" key="6">
    <source>
        <dbReference type="ARBA" id="ARBA00022840"/>
    </source>
</evidence>
<dbReference type="GO" id="GO:0005524">
    <property type="term" value="F:ATP binding"/>
    <property type="evidence" value="ECO:0007669"/>
    <property type="project" value="UniProtKB-UniRule"/>
</dbReference>